<protein>
    <submittedName>
        <fullName evidence="2">RimJ/RimL family protein N-acetyltransferase</fullName>
    </submittedName>
</protein>
<dbReference type="EMBL" id="VLLL01000006">
    <property type="protein sequence ID" value="TWJ11975.1"/>
    <property type="molecule type" value="Genomic_DNA"/>
</dbReference>
<dbReference type="AlphaFoldDB" id="A0A562V2A2"/>
<name>A0A562V2A2_9ACTN</name>
<feature type="domain" description="N-acetyltransferase" evidence="1">
    <location>
        <begin position="157"/>
        <end position="308"/>
    </location>
</feature>
<dbReference type="Gene3D" id="3.40.630.30">
    <property type="match status" value="1"/>
</dbReference>
<proteinExistence type="predicted"/>
<dbReference type="PROSITE" id="PS51186">
    <property type="entry name" value="GNAT"/>
    <property type="match status" value="1"/>
</dbReference>
<dbReference type="SUPFAM" id="SSF55729">
    <property type="entry name" value="Acyl-CoA N-acyltransferases (Nat)"/>
    <property type="match status" value="1"/>
</dbReference>
<evidence type="ECO:0000259" key="1">
    <source>
        <dbReference type="PROSITE" id="PS51186"/>
    </source>
</evidence>
<accession>A0A562V2A2</accession>
<reference evidence="2 3" key="1">
    <citation type="journal article" date="2013" name="Stand. Genomic Sci.">
        <title>Genomic Encyclopedia of Type Strains, Phase I: The one thousand microbial genomes (KMG-I) project.</title>
        <authorList>
            <person name="Kyrpides N.C."/>
            <person name="Woyke T."/>
            <person name="Eisen J.A."/>
            <person name="Garrity G."/>
            <person name="Lilburn T.G."/>
            <person name="Beck B.J."/>
            <person name="Whitman W.B."/>
            <person name="Hugenholtz P."/>
            <person name="Klenk H.P."/>
        </authorList>
    </citation>
    <scope>NUCLEOTIDE SEQUENCE [LARGE SCALE GENOMIC DNA]</scope>
    <source>
        <strain evidence="2 3">DSM 45044</strain>
    </source>
</reference>
<dbReference type="GO" id="GO:0016747">
    <property type="term" value="F:acyltransferase activity, transferring groups other than amino-acyl groups"/>
    <property type="evidence" value="ECO:0007669"/>
    <property type="project" value="InterPro"/>
</dbReference>
<comment type="caution">
    <text evidence="2">The sequence shown here is derived from an EMBL/GenBank/DDBJ whole genome shotgun (WGS) entry which is preliminary data.</text>
</comment>
<dbReference type="InterPro" id="IPR000182">
    <property type="entry name" value="GNAT_dom"/>
</dbReference>
<evidence type="ECO:0000313" key="2">
    <source>
        <dbReference type="EMBL" id="TWJ11975.1"/>
    </source>
</evidence>
<dbReference type="Proteomes" id="UP000321617">
    <property type="component" value="Unassembled WGS sequence"/>
</dbReference>
<dbReference type="InterPro" id="IPR016181">
    <property type="entry name" value="Acyl_CoA_acyltransferase"/>
</dbReference>
<keyword evidence="2" id="KW-0808">Transferase</keyword>
<dbReference type="RefSeq" id="WP_147138723.1">
    <property type="nucleotide sequence ID" value="NZ_BAABIJ010000002.1"/>
</dbReference>
<gene>
    <name evidence="2" type="ORF">LX16_2718</name>
</gene>
<evidence type="ECO:0000313" key="3">
    <source>
        <dbReference type="Proteomes" id="UP000321617"/>
    </source>
</evidence>
<dbReference type="OrthoDB" id="7942268at2"/>
<keyword evidence="3" id="KW-1185">Reference proteome</keyword>
<dbReference type="CDD" id="cd04301">
    <property type="entry name" value="NAT_SF"/>
    <property type="match status" value="1"/>
</dbReference>
<dbReference type="Pfam" id="PF00583">
    <property type="entry name" value="Acetyltransf_1"/>
    <property type="match status" value="1"/>
</dbReference>
<organism evidence="2 3">
    <name type="scientific">Stackebrandtia albiflava</name>
    <dbReference type="NCBI Taxonomy" id="406432"/>
    <lineage>
        <taxon>Bacteria</taxon>
        <taxon>Bacillati</taxon>
        <taxon>Actinomycetota</taxon>
        <taxon>Actinomycetes</taxon>
        <taxon>Glycomycetales</taxon>
        <taxon>Glycomycetaceae</taxon>
        <taxon>Stackebrandtia</taxon>
    </lineage>
</organism>
<sequence>MTVVRPAHPHEFPVITGETDRDASRAAYLADLLDKGCTRPEWCLVADTGEGVIGGVALWSMPGADTPSDIVLLEAPWDEPGLTTGHLLLERAGHLAAELGATTQGHVLDSPAQAPQEQTHPEARVELLRANGFALARDGYRYRWTPEAGLPEGEDRLTWRSLAELGREPFLDLLTDLLPHTGDALLQSEVDELGARGAAEQLWNDMLGFTYRDEWYEIGYAPDGGAAAISLPARNASYAIIGFVGVAPAHRGNGYASSVVARGTRLLAAAGADEIRGDCDAGNPGMVKGFERAGYTRFATRRQYGRSL</sequence>